<gene>
    <name evidence="1" type="ORF">AS180_17715</name>
</gene>
<accession>A0A0V8JHR0</accession>
<keyword evidence="2" id="KW-1185">Reference proteome</keyword>
<reference evidence="1 2" key="1">
    <citation type="submission" date="2015-11" db="EMBL/GenBank/DDBJ databases">
        <title>Bacillus caseinolyticus sp nov.</title>
        <authorList>
            <person name="Dastager S.G."/>
            <person name="Mawlankar R."/>
        </authorList>
    </citation>
    <scope>NUCLEOTIDE SEQUENCE [LARGE SCALE GENOMIC DNA]</scope>
    <source>
        <strain evidence="1 2">SGD-V-76</strain>
    </source>
</reference>
<dbReference type="RefSeq" id="WP_025911577.1">
    <property type="nucleotide sequence ID" value="NZ_KQ758690.1"/>
</dbReference>
<dbReference type="InterPro" id="IPR032585">
    <property type="entry name" value="DUF4912"/>
</dbReference>
<sequence length="164" mass="19165">MKTKVNELDVCVVNRVNASALYVHWSFSDAIQEMVEKMYQKKWNDLAFALCIYDVTGLSVTFDGHQSKRHTLLEVYSNQTEAFLKDMDTNCTYVVDVGVYEHHFFALIRSSRVQLGTSIEPKQLDQTKWSWSENAPQTDYVHDDCFSTYSYYTNEWNKVNQSDE</sequence>
<evidence type="ECO:0000313" key="2">
    <source>
        <dbReference type="Proteomes" id="UP000053681"/>
    </source>
</evidence>
<name>A0A0V8JHR0_9BACI</name>
<protein>
    <recommendedName>
        <fullName evidence="3">DUF4912 domain-containing protein</fullName>
    </recommendedName>
</protein>
<organism evidence="1 2">
    <name type="scientific">Priestia veravalensis</name>
    <dbReference type="NCBI Taxonomy" id="1414648"/>
    <lineage>
        <taxon>Bacteria</taxon>
        <taxon>Bacillati</taxon>
        <taxon>Bacillota</taxon>
        <taxon>Bacilli</taxon>
        <taxon>Bacillales</taxon>
        <taxon>Bacillaceae</taxon>
        <taxon>Priestia</taxon>
    </lineage>
</organism>
<dbReference type="Pfam" id="PF16258">
    <property type="entry name" value="DUF4912"/>
    <property type="match status" value="1"/>
</dbReference>
<comment type="caution">
    <text evidence="1">The sequence shown here is derived from an EMBL/GenBank/DDBJ whole genome shotgun (WGS) entry which is preliminary data.</text>
</comment>
<dbReference type="AlphaFoldDB" id="A0A0V8JHR0"/>
<dbReference type="EMBL" id="LNQP01000075">
    <property type="protein sequence ID" value="KSU86610.1"/>
    <property type="molecule type" value="Genomic_DNA"/>
</dbReference>
<dbReference type="Proteomes" id="UP000053681">
    <property type="component" value="Unassembled WGS sequence"/>
</dbReference>
<proteinExistence type="predicted"/>
<evidence type="ECO:0000313" key="1">
    <source>
        <dbReference type="EMBL" id="KSU86610.1"/>
    </source>
</evidence>
<evidence type="ECO:0008006" key="3">
    <source>
        <dbReference type="Google" id="ProtNLM"/>
    </source>
</evidence>